<feature type="region of interest" description="Disordered" evidence="2">
    <location>
        <begin position="783"/>
        <end position="818"/>
    </location>
</feature>
<feature type="compositionally biased region" description="Polar residues" evidence="2">
    <location>
        <begin position="783"/>
        <end position="809"/>
    </location>
</feature>
<gene>
    <name evidence="3" type="ORF">DERP_008927</name>
</gene>
<reference evidence="3 4" key="1">
    <citation type="journal article" date="2018" name="J. Allergy Clin. Immunol.">
        <title>High-quality assembly of Dermatophagoides pteronyssinus genome and transcriptome reveals a wide range of novel allergens.</title>
        <authorList>
            <person name="Liu X.Y."/>
            <person name="Yang K.Y."/>
            <person name="Wang M.Q."/>
            <person name="Kwok J.S."/>
            <person name="Zeng X."/>
            <person name="Yang Z."/>
            <person name="Xiao X.J."/>
            <person name="Lau C.P."/>
            <person name="Li Y."/>
            <person name="Huang Z.M."/>
            <person name="Ba J.G."/>
            <person name="Yim A.K."/>
            <person name="Ouyang C.Y."/>
            <person name="Ngai S.M."/>
            <person name="Chan T.F."/>
            <person name="Leung E.L."/>
            <person name="Liu L."/>
            <person name="Liu Z.G."/>
            <person name="Tsui S.K."/>
        </authorList>
    </citation>
    <scope>NUCLEOTIDE SEQUENCE [LARGE SCALE GENOMIC DNA]</scope>
    <source>
        <strain evidence="3">Derp</strain>
    </source>
</reference>
<sequence length="850" mass="99860">MMSNPKKPCAIPLNNDAENLKVTSIVDKNNHGSSNHSIHRKNYPLRIDTINRTKLDTSYDSIMNELIPYPFSCISTIIEKVNKDGTTINPNNVELTTKKRYRKKRNSLHKQPSQSTISQSSHDTVDGESIASISSFCHNNLASHEIENSQNSSFNNNQSFDQLDISNIVKRLCEKSDQSTQTNPVISMVEKCNQYVQANIPLNSGDTIRIEQQQSNQALRNQINQLTYIIEEMSKERSNRDLHMHQLQKQLIMMEKRIKEFENEKQQQLNNEQSELRKTPVVTKTDETIMVAYQQEISIIKLENEQLKQRLNEMIAIQHENSKLINQKDDIINNMTIHMNAYQQENNRLNNELSRYNQQPIDKIEIDDNNRKIPYEQMKDNVMVIHEKHEGFKLKKDAILLFKHRLYSIQNDCRLLQQQLNELRTTAVNNNKIIVEKLLTEQLSNTLMLQFNEIKSETSRLKRLNEQLLQEKLHEKDRNIQLNCEFQSCLSHLRNENEHLKQMNIGLENKSKTFQNQMDELRQEYDNSLGQINECNHTIKELYDKITNYEIGKQRELEIQQEIFELKELVVKMEESNQTLKSKHEQLLLQCEKYTSEINENRTDIERLTKQNLALHEENEKYRKKIDSVPQQSDDNIINDRNINAISPQDDLHTTTVHYDYHRNNNDNDDDYNINDDIKQVIMQKESIIREQDIKLIELGKQIECLCCERSELENRINQSIQSSQLKEMEIKRLNMAMNDHNNGNQQIDQRILLLETELAKEKERSKGLSLALAKEKLQSSSSKNLVENLSHQQQQTSVSNENLEHSSPQQQQQQQKPLIKLHSSVNELKKEFQNFKIIFQQTYNHHQSS</sequence>
<dbReference type="EMBL" id="NJHN03000030">
    <property type="protein sequence ID" value="KAH9424079.1"/>
    <property type="molecule type" value="Genomic_DNA"/>
</dbReference>
<feature type="region of interest" description="Disordered" evidence="2">
    <location>
        <begin position="99"/>
        <end position="124"/>
    </location>
</feature>
<feature type="compositionally biased region" description="Polar residues" evidence="2">
    <location>
        <begin position="109"/>
        <end position="122"/>
    </location>
</feature>
<evidence type="ECO:0000256" key="2">
    <source>
        <dbReference type="SAM" id="MobiDB-lite"/>
    </source>
</evidence>
<organism evidence="3 4">
    <name type="scientific">Dermatophagoides pteronyssinus</name>
    <name type="common">European house dust mite</name>
    <dbReference type="NCBI Taxonomy" id="6956"/>
    <lineage>
        <taxon>Eukaryota</taxon>
        <taxon>Metazoa</taxon>
        <taxon>Ecdysozoa</taxon>
        <taxon>Arthropoda</taxon>
        <taxon>Chelicerata</taxon>
        <taxon>Arachnida</taxon>
        <taxon>Acari</taxon>
        <taxon>Acariformes</taxon>
        <taxon>Sarcoptiformes</taxon>
        <taxon>Astigmata</taxon>
        <taxon>Psoroptidia</taxon>
        <taxon>Analgoidea</taxon>
        <taxon>Pyroglyphidae</taxon>
        <taxon>Dermatophagoidinae</taxon>
        <taxon>Dermatophagoides</taxon>
    </lineage>
</organism>
<keyword evidence="1" id="KW-0175">Coiled coil</keyword>
<evidence type="ECO:0000256" key="1">
    <source>
        <dbReference type="SAM" id="Coils"/>
    </source>
</evidence>
<protein>
    <recommendedName>
        <fullName evidence="5">Leucine-rich repeat-containing protein DDB_G0290503</fullName>
    </recommendedName>
</protein>
<evidence type="ECO:0008006" key="5">
    <source>
        <dbReference type="Google" id="ProtNLM"/>
    </source>
</evidence>
<feature type="coiled-coil region" evidence="1">
    <location>
        <begin position="451"/>
        <end position="538"/>
    </location>
</feature>
<feature type="compositionally biased region" description="Basic residues" evidence="2">
    <location>
        <begin position="99"/>
        <end position="108"/>
    </location>
</feature>
<comment type="caution">
    <text evidence="3">The sequence shown here is derived from an EMBL/GenBank/DDBJ whole genome shotgun (WGS) entry which is preliminary data.</text>
</comment>
<dbReference type="Proteomes" id="UP000887458">
    <property type="component" value="Unassembled WGS sequence"/>
</dbReference>
<name>A0ABQ8JNE9_DERPT</name>
<keyword evidence="4" id="KW-1185">Reference proteome</keyword>
<evidence type="ECO:0000313" key="3">
    <source>
        <dbReference type="EMBL" id="KAH9424079.1"/>
    </source>
</evidence>
<feature type="coiled-coil region" evidence="1">
    <location>
        <begin position="566"/>
        <end position="625"/>
    </location>
</feature>
<feature type="coiled-coil region" evidence="1">
    <location>
        <begin position="216"/>
        <end position="359"/>
    </location>
</feature>
<proteinExistence type="predicted"/>
<accession>A0ABQ8JNE9</accession>
<reference evidence="3 4" key="2">
    <citation type="journal article" date="2022" name="Mol. Biol. Evol.">
        <title>Comparative Genomics Reveals Insights into the Divergent Evolution of Astigmatic Mites and Household Pest Adaptations.</title>
        <authorList>
            <person name="Xiong Q."/>
            <person name="Wan A.T."/>
            <person name="Liu X."/>
            <person name="Fung C.S."/>
            <person name="Xiao X."/>
            <person name="Malainual N."/>
            <person name="Hou J."/>
            <person name="Wang L."/>
            <person name="Wang M."/>
            <person name="Yang K.Y."/>
            <person name="Cui Y."/>
            <person name="Leung E.L."/>
            <person name="Nong W."/>
            <person name="Shin S.K."/>
            <person name="Au S.W."/>
            <person name="Jeong K.Y."/>
            <person name="Chew F.T."/>
            <person name="Hui J.H."/>
            <person name="Leung T.F."/>
            <person name="Tungtrongchitr A."/>
            <person name="Zhong N."/>
            <person name="Liu Z."/>
            <person name="Tsui S.K."/>
        </authorList>
    </citation>
    <scope>NUCLEOTIDE SEQUENCE [LARGE SCALE GENOMIC DNA]</scope>
    <source>
        <strain evidence="3">Derp</strain>
    </source>
</reference>
<evidence type="ECO:0000313" key="4">
    <source>
        <dbReference type="Proteomes" id="UP000887458"/>
    </source>
</evidence>